<proteinExistence type="predicted"/>
<reference evidence="2 3" key="1">
    <citation type="submission" date="2015-09" db="EMBL/GenBank/DDBJ databases">
        <title>Atta colombica WGS genome.</title>
        <authorList>
            <person name="Nygaard S."/>
            <person name="Hu H."/>
            <person name="Boomsma J."/>
            <person name="Zhang G."/>
        </authorList>
    </citation>
    <scope>NUCLEOTIDE SEQUENCE [LARGE SCALE GENOMIC DNA]</scope>
    <source>
        <strain evidence="2">Treedump-2</strain>
        <tissue evidence="2">Whole body</tissue>
    </source>
</reference>
<feature type="non-terminal residue" evidence="2">
    <location>
        <position position="1"/>
    </location>
</feature>
<gene>
    <name evidence="2" type="ORF">ALC53_06993</name>
</gene>
<evidence type="ECO:0000313" key="3">
    <source>
        <dbReference type="Proteomes" id="UP000078540"/>
    </source>
</evidence>
<sequence length="145" mass="16723">SKRLRRAVQPLTVKKNAACNKGRGAKDEAQLIETSAKRSYVPVVYYGSRRLLPNARCKKLYARTYLRLDACVPWTPYIIQLSRSYADVLTDDETSRIGPTSHTMKIRHNLTSRRLSRDKDDQWRVSPPKMMQHVEPKPDHCAQIS</sequence>
<name>A0A195BD67_9HYME</name>
<protein>
    <submittedName>
        <fullName evidence="2">Uncharacterized protein</fullName>
    </submittedName>
</protein>
<dbReference type="AlphaFoldDB" id="A0A195BD67"/>
<dbReference type="Proteomes" id="UP000078540">
    <property type="component" value="Unassembled WGS sequence"/>
</dbReference>
<organism evidence="2 3">
    <name type="scientific">Atta colombica</name>
    <dbReference type="NCBI Taxonomy" id="520822"/>
    <lineage>
        <taxon>Eukaryota</taxon>
        <taxon>Metazoa</taxon>
        <taxon>Ecdysozoa</taxon>
        <taxon>Arthropoda</taxon>
        <taxon>Hexapoda</taxon>
        <taxon>Insecta</taxon>
        <taxon>Pterygota</taxon>
        <taxon>Neoptera</taxon>
        <taxon>Endopterygota</taxon>
        <taxon>Hymenoptera</taxon>
        <taxon>Apocrita</taxon>
        <taxon>Aculeata</taxon>
        <taxon>Formicoidea</taxon>
        <taxon>Formicidae</taxon>
        <taxon>Myrmicinae</taxon>
        <taxon>Atta</taxon>
    </lineage>
</organism>
<evidence type="ECO:0000313" key="2">
    <source>
        <dbReference type="EMBL" id="KYM82503.1"/>
    </source>
</evidence>
<accession>A0A195BD67</accession>
<dbReference type="EMBL" id="KQ976511">
    <property type="protein sequence ID" value="KYM82503.1"/>
    <property type="molecule type" value="Genomic_DNA"/>
</dbReference>
<keyword evidence="3" id="KW-1185">Reference proteome</keyword>
<feature type="compositionally biased region" description="Basic and acidic residues" evidence="1">
    <location>
        <begin position="132"/>
        <end position="145"/>
    </location>
</feature>
<evidence type="ECO:0000256" key="1">
    <source>
        <dbReference type="SAM" id="MobiDB-lite"/>
    </source>
</evidence>
<feature type="region of interest" description="Disordered" evidence="1">
    <location>
        <begin position="113"/>
        <end position="145"/>
    </location>
</feature>